<keyword evidence="1" id="KW-0732">Signal</keyword>
<name>A0AB74D8Y0_9BURK</name>
<protein>
    <submittedName>
        <fullName evidence="3">BON domain-containing protein</fullName>
    </submittedName>
</protein>
<dbReference type="SMART" id="SM00749">
    <property type="entry name" value="BON"/>
    <property type="match status" value="1"/>
</dbReference>
<feature type="signal peptide" evidence="1">
    <location>
        <begin position="1"/>
        <end position="30"/>
    </location>
</feature>
<accession>A0AB74D8Y0</accession>
<reference evidence="3 4" key="1">
    <citation type="submission" date="2018-08" db="EMBL/GenBank/DDBJ databases">
        <title>Comparative analysis of Burkholderia isolates from Puerto Rico.</title>
        <authorList>
            <person name="Hall C."/>
            <person name="Sahl J."/>
            <person name="Wagner D."/>
        </authorList>
    </citation>
    <scope>NUCLEOTIDE SEQUENCE [LARGE SCALE GENOMIC DNA]</scope>
    <source>
        <strain evidence="3 4">Bp8964</strain>
    </source>
</reference>
<dbReference type="PANTHER" id="PTHR34606:SF15">
    <property type="entry name" value="BON DOMAIN-CONTAINING PROTEIN"/>
    <property type="match status" value="1"/>
</dbReference>
<dbReference type="PROSITE" id="PS51257">
    <property type="entry name" value="PROKAR_LIPOPROTEIN"/>
    <property type="match status" value="1"/>
</dbReference>
<dbReference type="PROSITE" id="PS50914">
    <property type="entry name" value="BON"/>
    <property type="match status" value="1"/>
</dbReference>
<dbReference type="Gene3D" id="3.30.1340.30">
    <property type="match status" value="1"/>
</dbReference>
<dbReference type="InterPro" id="IPR014004">
    <property type="entry name" value="Transpt-assoc_nodulatn_dom_bac"/>
</dbReference>
<dbReference type="InterPro" id="IPR007055">
    <property type="entry name" value="BON_dom"/>
</dbReference>
<gene>
    <name evidence="3" type="ORF">DF015_13205</name>
</gene>
<feature type="domain" description="BON" evidence="2">
    <location>
        <begin position="58"/>
        <end position="126"/>
    </location>
</feature>
<dbReference type="InterPro" id="IPR051686">
    <property type="entry name" value="Lipoprotein_DolP"/>
</dbReference>
<dbReference type="PANTHER" id="PTHR34606">
    <property type="entry name" value="BON DOMAIN-CONTAINING PROTEIN"/>
    <property type="match status" value="1"/>
</dbReference>
<sequence length="127" mass="12440">MKSIVSRALGALGALGVAAVAACLSGSVYAQSSEPAAPEAPAAAKSASKAAAKSAKQANRKLGYAVRKAISKENGVDVANIVVRSKGGAITLEGSVPDAAQIEKAEAAAKGVPGVTSVSNKLSVQPQ</sequence>
<proteinExistence type="predicted"/>
<dbReference type="Pfam" id="PF04972">
    <property type="entry name" value="BON"/>
    <property type="match status" value="1"/>
</dbReference>
<evidence type="ECO:0000313" key="4">
    <source>
        <dbReference type="Proteomes" id="UP000273734"/>
    </source>
</evidence>
<dbReference type="Proteomes" id="UP000273734">
    <property type="component" value="Unassembled WGS sequence"/>
</dbReference>
<evidence type="ECO:0000313" key="3">
    <source>
        <dbReference type="EMBL" id="RQP79340.1"/>
    </source>
</evidence>
<comment type="caution">
    <text evidence="3">The sequence shown here is derived from an EMBL/GenBank/DDBJ whole genome shotgun (WGS) entry which is preliminary data.</text>
</comment>
<feature type="chain" id="PRO_5044497533" evidence="1">
    <location>
        <begin position="31"/>
        <end position="127"/>
    </location>
</feature>
<evidence type="ECO:0000256" key="1">
    <source>
        <dbReference type="SAM" id="SignalP"/>
    </source>
</evidence>
<dbReference type="EMBL" id="QTNY01000007">
    <property type="protein sequence ID" value="RQP79340.1"/>
    <property type="molecule type" value="Genomic_DNA"/>
</dbReference>
<dbReference type="AlphaFoldDB" id="A0AB74D8Y0"/>
<evidence type="ECO:0000259" key="2">
    <source>
        <dbReference type="PROSITE" id="PS50914"/>
    </source>
</evidence>
<organism evidence="3 4">
    <name type="scientific">Burkholderia ubonensis</name>
    <dbReference type="NCBI Taxonomy" id="101571"/>
    <lineage>
        <taxon>Bacteria</taxon>
        <taxon>Pseudomonadati</taxon>
        <taxon>Pseudomonadota</taxon>
        <taxon>Betaproteobacteria</taxon>
        <taxon>Burkholderiales</taxon>
        <taxon>Burkholderiaceae</taxon>
        <taxon>Burkholderia</taxon>
        <taxon>Burkholderia cepacia complex</taxon>
    </lineage>
</organism>
<dbReference type="RefSeq" id="WP_059893983.1">
    <property type="nucleotide sequence ID" value="NZ_LOZL01000046.1"/>
</dbReference>